<reference evidence="4" key="3">
    <citation type="submission" date="2016-06" db="UniProtKB">
        <authorList>
            <consortium name="WormBaseParasite"/>
        </authorList>
    </citation>
    <scope>IDENTIFICATION</scope>
</reference>
<dbReference type="InterPro" id="IPR036164">
    <property type="entry name" value="bL21-like_sf"/>
</dbReference>
<dbReference type="SUPFAM" id="SSF141091">
    <property type="entry name" value="L21p-like"/>
    <property type="match status" value="1"/>
</dbReference>
<dbReference type="WBParaSite" id="GPLIN_000112600">
    <property type="protein sequence ID" value="GPLIN_000112600"/>
    <property type="gene ID" value="GPLIN_000112600"/>
</dbReference>
<proteinExistence type="inferred from homology"/>
<evidence type="ECO:0000256" key="1">
    <source>
        <dbReference type="ARBA" id="ARBA00008563"/>
    </source>
</evidence>
<dbReference type="InterPro" id="IPR028909">
    <property type="entry name" value="bL21-like"/>
</dbReference>
<evidence type="ECO:0000313" key="3">
    <source>
        <dbReference type="Proteomes" id="UP000050741"/>
    </source>
</evidence>
<sequence>MQFWSGAFTAVYPHFVGQAEFLGYSKYFVLSLIKSTVLEPEAYDLAERRKWRQYKVIQDDVIHIEHNIPLDVGEEIILEKVLMVGGVEFTLTGRPLLDPKCVHIRATTTTSPEVQYNFRVKSVFNPVWLSQELTVVRINRIHVEKTLLGES</sequence>
<dbReference type="PANTHER" id="PTHR21349">
    <property type="entry name" value="50S RIBOSOMAL PROTEIN L21"/>
    <property type="match status" value="1"/>
</dbReference>
<evidence type="ECO:0000256" key="2">
    <source>
        <dbReference type="ARBA" id="ARBA00044129"/>
    </source>
</evidence>
<dbReference type="AlphaFoldDB" id="A0A183BKJ5"/>
<dbReference type="GO" id="GO:0005762">
    <property type="term" value="C:mitochondrial large ribosomal subunit"/>
    <property type="evidence" value="ECO:0007669"/>
    <property type="project" value="TreeGrafter"/>
</dbReference>
<reference evidence="3" key="1">
    <citation type="submission" date="2013-12" db="EMBL/GenBank/DDBJ databases">
        <authorList>
            <person name="Aslett M."/>
        </authorList>
    </citation>
    <scope>NUCLEOTIDE SEQUENCE [LARGE SCALE GENOMIC DNA]</scope>
    <source>
        <strain evidence="3">Lindley</strain>
    </source>
</reference>
<comment type="similarity">
    <text evidence="1">Belongs to the bacterial ribosomal protein bL21 family.</text>
</comment>
<protein>
    <recommendedName>
        <fullName evidence="2">Large ribosomal subunit protein bL21m</fullName>
    </recommendedName>
</protein>
<accession>A0A183BKJ5</accession>
<reference evidence="3" key="2">
    <citation type="submission" date="2014-05" db="EMBL/GenBank/DDBJ databases">
        <title>The genome and life-stage specific transcriptomes of Globodera pallida elucidate key aspects of plant parasitism by a cyst nematode.</title>
        <authorList>
            <person name="Cotton J.A."/>
            <person name="Lilley C.J."/>
            <person name="Jones L.M."/>
            <person name="Kikuchi T."/>
            <person name="Reid A.J."/>
            <person name="Thorpe P."/>
            <person name="Tsai I.J."/>
            <person name="Beasley H."/>
            <person name="Blok V."/>
            <person name="Cock P.J.A."/>
            <person name="Van den Akker S.E."/>
            <person name="Holroyd N."/>
            <person name="Hunt M."/>
            <person name="Mantelin S."/>
            <person name="Naghra H."/>
            <person name="Pain A."/>
            <person name="Palomares-Rius J.E."/>
            <person name="Zarowiecki M."/>
            <person name="Berriman M."/>
            <person name="Jones J.T."/>
            <person name="Urwin P.E."/>
        </authorList>
    </citation>
    <scope>NUCLEOTIDE SEQUENCE [LARGE SCALE GENOMIC DNA]</scope>
    <source>
        <strain evidence="3">Lindley</strain>
    </source>
</reference>
<dbReference type="Proteomes" id="UP000050741">
    <property type="component" value="Unassembled WGS sequence"/>
</dbReference>
<name>A0A183BKJ5_GLOPA</name>
<dbReference type="GO" id="GO:0003735">
    <property type="term" value="F:structural constituent of ribosome"/>
    <property type="evidence" value="ECO:0007669"/>
    <property type="project" value="TreeGrafter"/>
</dbReference>
<dbReference type="PANTHER" id="PTHR21349:SF0">
    <property type="entry name" value="LARGE RIBOSOMAL SUBUNIT PROTEIN BL21M"/>
    <property type="match status" value="1"/>
</dbReference>
<dbReference type="Pfam" id="PF00829">
    <property type="entry name" value="Ribosomal_L21p"/>
    <property type="match status" value="1"/>
</dbReference>
<organism evidence="3 4">
    <name type="scientific">Globodera pallida</name>
    <name type="common">Potato cyst nematode worm</name>
    <name type="synonym">Heterodera pallida</name>
    <dbReference type="NCBI Taxonomy" id="36090"/>
    <lineage>
        <taxon>Eukaryota</taxon>
        <taxon>Metazoa</taxon>
        <taxon>Ecdysozoa</taxon>
        <taxon>Nematoda</taxon>
        <taxon>Chromadorea</taxon>
        <taxon>Rhabditida</taxon>
        <taxon>Tylenchina</taxon>
        <taxon>Tylenchomorpha</taxon>
        <taxon>Tylenchoidea</taxon>
        <taxon>Heteroderidae</taxon>
        <taxon>Heteroderinae</taxon>
        <taxon>Globodera</taxon>
    </lineage>
</organism>
<keyword evidence="3" id="KW-1185">Reference proteome</keyword>
<evidence type="ECO:0000313" key="4">
    <source>
        <dbReference type="WBParaSite" id="GPLIN_000112600"/>
    </source>
</evidence>